<name>A0A0P6XS16_9CHLR</name>
<dbReference type="RefSeq" id="WP_054534550.1">
    <property type="nucleotide sequence ID" value="NZ_LGKP01000019.1"/>
</dbReference>
<keyword evidence="1" id="KW-0732">Signal</keyword>
<dbReference type="InterPro" id="IPR001638">
    <property type="entry name" value="Solute-binding_3/MltF_N"/>
</dbReference>
<dbReference type="OrthoDB" id="9774451at2"/>
<dbReference type="SUPFAM" id="SSF53850">
    <property type="entry name" value="Periplasmic binding protein-like II"/>
    <property type="match status" value="1"/>
</dbReference>
<dbReference type="Gene3D" id="3.40.190.10">
    <property type="entry name" value="Periplasmic binding protein-like II"/>
    <property type="match status" value="2"/>
</dbReference>
<accession>A0A0P6XS16</accession>
<evidence type="ECO:0000313" key="3">
    <source>
        <dbReference type="EMBL" id="KPL87057.1"/>
    </source>
</evidence>
<protein>
    <recommendedName>
        <fullName evidence="2">Solute-binding protein family 3/N-terminal domain-containing protein</fullName>
    </recommendedName>
</protein>
<reference evidence="3 4" key="1">
    <citation type="submission" date="2015-07" db="EMBL/GenBank/DDBJ databases">
        <title>Whole genome sequence of Herpetosiphon geysericola DSM 7119.</title>
        <authorList>
            <person name="Hemp J."/>
            <person name="Ward L.M."/>
            <person name="Pace L.A."/>
            <person name="Fischer W.W."/>
        </authorList>
    </citation>
    <scope>NUCLEOTIDE SEQUENCE [LARGE SCALE GENOMIC DNA]</scope>
    <source>
        <strain evidence="3 4">DSM 7119</strain>
    </source>
</reference>
<dbReference type="Proteomes" id="UP000050277">
    <property type="component" value="Unassembled WGS sequence"/>
</dbReference>
<gene>
    <name evidence="3" type="ORF">SE18_11240</name>
</gene>
<comment type="caution">
    <text evidence="3">The sequence shown here is derived from an EMBL/GenBank/DDBJ whole genome shotgun (WGS) entry which is preliminary data.</text>
</comment>
<sequence>MRRLFDILAICILLGYAWLATRSQGGADDPVWQRAKARGVLVVGTDFGFLPFAQLDGQTPIGYDVDLVEELARRLDLQVEWRQIGYDGLFPAIDPANPNQVDLIAAGIIQNPAEAWRARYSQAYLDGGQQLLVSNTNPITQQSQLSGLIAVQLGSPGESLARQLFSSQRIANSPYTEIAAADQVVRGFADGAIISNLTALETNNRQQTRTLASLSYEPFVLAMPITAYELHNQINRELGQLHAEGWIAKLNQKWFP</sequence>
<dbReference type="AlphaFoldDB" id="A0A0P6XS16"/>
<dbReference type="STRING" id="70996.SE18_11240"/>
<organism evidence="3 4">
    <name type="scientific">Herpetosiphon geysericola</name>
    <dbReference type="NCBI Taxonomy" id="70996"/>
    <lineage>
        <taxon>Bacteria</taxon>
        <taxon>Bacillati</taxon>
        <taxon>Chloroflexota</taxon>
        <taxon>Chloroflexia</taxon>
        <taxon>Herpetosiphonales</taxon>
        <taxon>Herpetosiphonaceae</taxon>
        <taxon>Herpetosiphon</taxon>
    </lineage>
</organism>
<evidence type="ECO:0000256" key="1">
    <source>
        <dbReference type="ARBA" id="ARBA00022729"/>
    </source>
</evidence>
<dbReference type="SMART" id="SM00062">
    <property type="entry name" value="PBPb"/>
    <property type="match status" value="1"/>
</dbReference>
<dbReference type="Pfam" id="PF00497">
    <property type="entry name" value="SBP_bac_3"/>
    <property type="match status" value="1"/>
</dbReference>
<dbReference type="PANTHER" id="PTHR35936">
    <property type="entry name" value="MEMBRANE-BOUND LYTIC MUREIN TRANSGLYCOSYLASE F"/>
    <property type="match status" value="1"/>
</dbReference>
<proteinExistence type="predicted"/>
<evidence type="ECO:0000313" key="4">
    <source>
        <dbReference type="Proteomes" id="UP000050277"/>
    </source>
</evidence>
<keyword evidence="4" id="KW-1185">Reference proteome</keyword>
<dbReference type="CDD" id="cd13530">
    <property type="entry name" value="PBP2_peptides_like"/>
    <property type="match status" value="1"/>
</dbReference>
<evidence type="ECO:0000259" key="2">
    <source>
        <dbReference type="SMART" id="SM00062"/>
    </source>
</evidence>
<dbReference type="EMBL" id="LGKP01000019">
    <property type="protein sequence ID" value="KPL87057.1"/>
    <property type="molecule type" value="Genomic_DNA"/>
</dbReference>
<dbReference type="PANTHER" id="PTHR35936:SF17">
    <property type="entry name" value="ARGININE-BINDING EXTRACELLULAR PROTEIN ARTP"/>
    <property type="match status" value="1"/>
</dbReference>
<feature type="domain" description="Solute-binding protein family 3/N-terminal" evidence="2">
    <location>
        <begin position="40"/>
        <end position="256"/>
    </location>
</feature>